<dbReference type="GO" id="GO:0046872">
    <property type="term" value="F:metal ion binding"/>
    <property type="evidence" value="ECO:0007669"/>
    <property type="project" value="UniProtKB-KW"/>
</dbReference>
<evidence type="ECO:0000256" key="3">
    <source>
        <dbReference type="ARBA" id="ARBA00022485"/>
    </source>
</evidence>
<evidence type="ECO:0000313" key="13">
    <source>
        <dbReference type="Proteomes" id="UP000033519"/>
    </source>
</evidence>
<dbReference type="OrthoDB" id="5290748at2"/>
<dbReference type="SUPFAM" id="SSF52141">
    <property type="entry name" value="Uracil-DNA glycosylase-like"/>
    <property type="match status" value="1"/>
</dbReference>
<evidence type="ECO:0000256" key="6">
    <source>
        <dbReference type="ARBA" id="ARBA00022801"/>
    </source>
</evidence>
<dbReference type="GO" id="GO:0097506">
    <property type="term" value="F:deaminated base DNA N-glycosylase activity"/>
    <property type="evidence" value="ECO:0007669"/>
    <property type="project" value="UniProtKB-ARBA"/>
</dbReference>
<keyword evidence="8" id="KW-0411">Iron-sulfur</keyword>
<dbReference type="NCBIfam" id="TIGR03915">
    <property type="entry name" value="SAM_7_link_chp"/>
    <property type="match status" value="1"/>
</dbReference>
<protein>
    <recommendedName>
        <fullName evidence="2">Type-4 uracil-DNA glycosylase</fullName>
    </recommendedName>
</protein>
<evidence type="ECO:0000313" key="12">
    <source>
        <dbReference type="EMBL" id="SFD11831.1"/>
    </source>
</evidence>
<keyword evidence="6" id="KW-0378">Hydrolase</keyword>
<evidence type="ECO:0000256" key="4">
    <source>
        <dbReference type="ARBA" id="ARBA00022723"/>
    </source>
</evidence>
<dbReference type="NCBIfam" id="TIGR03914">
    <property type="entry name" value="UDG_fam_dom"/>
    <property type="match status" value="1"/>
</dbReference>
<keyword evidence="5" id="KW-0227">DNA damage</keyword>
<dbReference type="PANTHER" id="PTHR33693">
    <property type="entry name" value="TYPE-5 URACIL-DNA GLYCOSYLASE"/>
    <property type="match status" value="1"/>
</dbReference>
<evidence type="ECO:0000256" key="7">
    <source>
        <dbReference type="ARBA" id="ARBA00023004"/>
    </source>
</evidence>
<dbReference type="InterPro" id="IPR023875">
    <property type="entry name" value="DNA_repair_put"/>
</dbReference>
<feature type="domain" description="Uracil-DNA glycosylase-like" evidence="10">
    <location>
        <begin position="312"/>
        <end position="466"/>
    </location>
</feature>
<evidence type="ECO:0000313" key="14">
    <source>
        <dbReference type="Proteomes" id="UP000182258"/>
    </source>
</evidence>
<evidence type="ECO:0000256" key="9">
    <source>
        <dbReference type="ARBA" id="ARBA00023204"/>
    </source>
</evidence>
<dbReference type="NCBIfam" id="TIGR00758">
    <property type="entry name" value="UDG_fam4"/>
    <property type="match status" value="1"/>
</dbReference>
<evidence type="ECO:0000259" key="10">
    <source>
        <dbReference type="SMART" id="SM00986"/>
    </source>
</evidence>
<dbReference type="PANTHER" id="PTHR33693:SF9">
    <property type="entry name" value="TYPE-4 URACIL-DNA GLYCOSYLASE"/>
    <property type="match status" value="1"/>
</dbReference>
<evidence type="ECO:0000256" key="8">
    <source>
        <dbReference type="ARBA" id="ARBA00023014"/>
    </source>
</evidence>
<dbReference type="Gene3D" id="3.40.470.10">
    <property type="entry name" value="Uracil-DNA glycosylase-like domain"/>
    <property type="match status" value="1"/>
</dbReference>
<dbReference type="GO" id="GO:0051539">
    <property type="term" value="F:4 iron, 4 sulfur cluster binding"/>
    <property type="evidence" value="ECO:0007669"/>
    <property type="project" value="UniProtKB-KW"/>
</dbReference>
<dbReference type="Proteomes" id="UP000182258">
    <property type="component" value="Unassembled WGS sequence"/>
</dbReference>
<keyword evidence="4" id="KW-0479">Metal-binding</keyword>
<reference evidence="11 13" key="1">
    <citation type="submission" date="2015-03" db="EMBL/GenBank/DDBJ databases">
        <authorList>
            <person name="Lepp D."/>
            <person name="Hassan Y.I."/>
            <person name="Li X.-Z."/>
            <person name="Zhou T."/>
        </authorList>
    </citation>
    <scope>NUCLEOTIDE SEQUENCE [LARGE SCALE GENOMIC DNA]</scope>
    <source>
        <strain evidence="11 13">Cr7-05</strain>
    </source>
</reference>
<evidence type="ECO:0000313" key="11">
    <source>
        <dbReference type="EMBL" id="KKC34175.1"/>
    </source>
</evidence>
<sequence length="485" mass="54171">MQVIRMQSPNDFAEWRSKARQLLAAGLSPEQVEWRMMDDAASLLDSDDALDLPAATQPVGSVPRQFLDLAEQAICHTDPARFSLLYQLLWALQADSQLLADATLDANSLLTKRVSAVRRDSHKMKAFVRFKSIADDSGLERYAAWFEPEHYTLELTAPFFARRFDGMMWAIVTPYRSAYWDGESLAFGPGGSKSDVPQDDAVEDDWKTYFSSIFNPARLKVAMMKSEMPMKYWRNLPEAELIAPLIRNARQMEAEMIERTATQPPSRHLRQQAREPDLIENAAEITSLADARSAVQGCQRCPLYEHATQAVFGEGPQHADVMFVGEQPGDQEDLAGKPFIGPAGKVLDAAVEKVGIDRSRVYVTNAVKHFKFEPRGKRRIHQRPDGGEVQACKFWLNLEIGFVKPKVIVALGATAATSLLGRTATIGKLRGAPITMDDGTILFVTNHPSYLLRIPDLEGKAREQAKFEDDLILVREAIAGLCTRH</sequence>
<evidence type="ECO:0000256" key="2">
    <source>
        <dbReference type="ARBA" id="ARBA00019403"/>
    </source>
</evidence>
<keyword evidence="13" id="KW-1185">Reference proteome</keyword>
<evidence type="ECO:0000256" key="5">
    <source>
        <dbReference type="ARBA" id="ARBA00022763"/>
    </source>
</evidence>
<gene>
    <name evidence="12" type="ORF">SAMN04488059_1223</name>
    <name evidence="11" type="ORF">WH91_04620</name>
</gene>
<dbReference type="SMART" id="SM00986">
    <property type="entry name" value="UDG"/>
    <property type="match status" value="1"/>
</dbReference>
<dbReference type="InterPro" id="IPR005122">
    <property type="entry name" value="Uracil-DNA_glycosylase-like"/>
</dbReference>
<evidence type="ECO:0000256" key="1">
    <source>
        <dbReference type="ARBA" id="ARBA00006521"/>
    </source>
</evidence>
<keyword evidence="3" id="KW-0004">4Fe-4S</keyword>
<proteinExistence type="inferred from homology"/>
<name>A0A0F5PZZ6_9HYPH</name>
<accession>A0A0F5PZZ6</accession>
<dbReference type="GO" id="GO:0006281">
    <property type="term" value="P:DNA repair"/>
    <property type="evidence" value="ECO:0007669"/>
    <property type="project" value="UniProtKB-KW"/>
</dbReference>
<reference evidence="12 14" key="2">
    <citation type="submission" date="2016-10" db="EMBL/GenBank/DDBJ databases">
        <authorList>
            <person name="de Groot N.N."/>
        </authorList>
    </citation>
    <scope>NUCLEOTIDE SEQUENCE [LARGE SCALE GENOMIC DNA]</scope>
    <source>
        <strain evidence="12 14">CGMCC 1.10210</strain>
    </source>
</reference>
<keyword evidence="7" id="KW-0408">Iron</keyword>
<dbReference type="Pfam" id="PF13566">
    <property type="entry name" value="DUF4130"/>
    <property type="match status" value="1"/>
</dbReference>
<dbReference type="SMART" id="SM00987">
    <property type="entry name" value="UreE_C"/>
    <property type="match status" value="1"/>
</dbReference>
<dbReference type="EMBL" id="FOMB01000022">
    <property type="protein sequence ID" value="SFD11831.1"/>
    <property type="molecule type" value="Genomic_DNA"/>
</dbReference>
<dbReference type="CDD" id="cd10030">
    <property type="entry name" value="UDG-F4_TTUDGA_SPO1dp_like"/>
    <property type="match status" value="1"/>
</dbReference>
<dbReference type="Pfam" id="PF03167">
    <property type="entry name" value="UDG"/>
    <property type="match status" value="1"/>
</dbReference>
<dbReference type="STRING" id="728005.SAMN04488059_1223"/>
<dbReference type="InterPro" id="IPR036895">
    <property type="entry name" value="Uracil-DNA_glycosylase-like_sf"/>
</dbReference>
<comment type="similarity">
    <text evidence="1">Belongs to the uracil-DNA glycosylase (UDG) superfamily. Type 4 (UDGa) family.</text>
</comment>
<dbReference type="Proteomes" id="UP000033519">
    <property type="component" value="Unassembled WGS sequence"/>
</dbReference>
<dbReference type="AlphaFoldDB" id="A0A0F5PZZ6"/>
<organism evidence="12 14">
    <name type="scientific">Devosia psychrophila</name>
    <dbReference type="NCBI Taxonomy" id="728005"/>
    <lineage>
        <taxon>Bacteria</taxon>
        <taxon>Pseudomonadati</taxon>
        <taxon>Pseudomonadota</taxon>
        <taxon>Alphaproteobacteria</taxon>
        <taxon>Hyphomicrobiales</taxon>
        <taxon>Devosiaceae</taxon>
        <taxon>Devosia</taxon>
    </lineage>
</organism>
<dbReference type="InterPro" id="IPR051536">
    <property type="entry name" value="UDG_Type-4/5"/>
</dbReference>
<dbReference type="EMBL" id="LAPV01000056">
    <property type="protein sequence ID" value="KKC34175.1"/>
    <property type="molecule type" value="Genomic_DNA"/>
</dbReference>
<dbReference type="InterPro" id="IPR025404">
    <property type="entry name" value="DUF4130"/>
</dbReference>
<dbReference type="PATRIC" id="fig|728005.3.peg.3321"/>
<dbReference type="InterPro" id="IPR005273">
    <property type="entry name" value="Ura-DNA_glyco_family4"/>
</dbReference>
<keyword evidence="9" id="KW-0234">DNA repair</keyword>